<accession>A0A0L8I7T9</accession>
<name>A0A0L8I7T9_OCTBM</name>
<evidence type="ECO:0000313" key="1">
    <source>
        <dbReference type="EMBL" id="KOF97469.1"/>
    </source>
</evidence>
<sequence length="531" mass="56094">MAEDHLPKLKICSLETKEYENATLAELCQKFSGGTISYKVKANVDCILSSLFLINSYLQTLISNAPPNQEKFMEQSNMLESLASHFQALKEHITEKMESSCKNYTAILDASKSEIANGIGVNETLNNTEVADMPSVNQNASTSEEDKQEKLEEIFEKEKKTVGEIKNNVLLLNGFVKEFEDEEKEVELLEGLTESNVTSSVQTNVTKATIANGVNAEAPILGGTEGSNATLPAGPSVANLTESNVVNAEEPNLGVVEESNATLPAGPSVANLTESNVVNAEEPNLESNVVNAEEPNLGVVEESNATLPAGPSVANLTESNVVPVEEPNLGGVEESNTTLSAGSSVANLTESNVVNAEEPNLGVVEESNATLPAGPSVANLTESNVVPVEEPNLGGVEESNATLSAGSSVANLTESNVVNAEEPNLGGVEESNATLSAGSSVANLTESNAKPTELNVVSTLKPLVTNAGDNVENTDNDESMLKILQSKTGLANNTTNESDDTLIDEVKERLETNEEGTPNGDDVEELFEKLF</sequence>
<organism evidence="1">
    <name type="scientific">Octopus bimaculoides</name>
    <name type="common">California two-spotted octopus</name>
    <dbReference type="NCBI Taxonomy" id="37653"/>
    <lineage>
        <taxon>Eukaryota</taxon>
        <taxon>Metazoa</taxon>
        <taxon>Spiralia</taxon>
        <taxon>Lophotrochozoa</taxon>
        <taxon>Mollusca</taxon>
        <taxon>Cephalopoda</taxon>
        <taxon>Coleoidea</taxon>
        <taxon>Octopodiformes</taxon>
        <taxon>Octopoda</taxon>
        <taxon>Incirrata</taxon>
        <taxon>Octopodidae</taxon>
        <taxon>Octopus</taxon>
    </lineage>
</organism>
<dbReference type="EMBL" id="KQ416308">
    <property type="protein sequence ID" value="KOF97469.1"/>
    <property type="molecule type" value="Genomic_DNA"/>
</dbReference>
<dbReference type="STRING" id="37653.A0A0L8I7T9"/>
<gene>
    <name evidence="1" type="ORF">OCBIM_22029481mg</name>
</gene>
<protein>
    <submittedName>
        <fullName evidence="1">Uncharacterized protein</fullName>
    </submittedName>
</protein>
<proteinExistence type="predicted"/>
<reference evidence="1" key="1">
    <citation type="submission" date="2015-07" db="EMBL/GenBank/DDBJ databases">
        <title>MeaNS - Measles Nucleotide Surveillance Program.</title>
        <authorList>
            <person name="Tran T."/>
            <person name="Druce J."/>
        </authorList>
    </citation>
    <scope>NUCLEOTIDE SEQUENCE</scope>
    <source>
        <strain evidence="1">UCB-OBI-ISO-001</strain>
        <tissue evidence="1">Gonad</tissue>
    </source>
</reference>
<dbReference type="AlphaFoldDB" id="A0A0L8I7T9"/>